<dbReference type="InterPro" id="IPR051531">
    <property type="entry name" value="N-acetyltransferase"/>
</dbReference>
<protein>
    <submittedName>
        <fullName evidence="2">GNAT family N-acetyltransferase</fullName>
    </submittedName>
</protein>
<keyword evidence="3" id="KW-1185">Reference proteome</keyword>
<feature type="domain" description="N-acetyltransferase" evidence="1">
    <location>
        <begin position="26"/>
        <end position="186"/>
    </location>
</feature>
<proteinExistence type="predicted"/>
<dbReference type="InterPro" id="IPR000182">
    <property type="entry name" value="GNAT_dom"/>
</dbReference>
<dbReference type="Gene3D" id="3.40.630.30">
    <property type="match status" value="1"/>
</dbReference>
<evidence type="ECO:0000259" key="1">
    <source>
        <dbReference type="PROSITE" id="PS51186"/>
    </source>
</evidence>
<dbReference type="SUPFAM" id="SSF55729">
    <property type="entry name" value="Acyl-CoA N-acyltransferases (Nat)"/>
    <property type="match status" value="1"/>
</dbReference>
<gene>
    <name evidence="2" type="ORF">H2509_07890</name>
</gene>
<dbReference type="Proteomes" id="UP000541109">
    <property type="component" value="Unassembled WGS sequence"/>
</dbReference>
<keyword evidence="2" id="KW-0808">Transferase</keyword>
<dbReference type="Pfam" id="PF13302">
    <property type="entry name" value="Acetyltransf_3"/>
    <property type="match status" value="1"/>
</dbReference>
<reference evidence="2 3" key="1">
    <citation type="submission" date="2020-07" db="EMBL/GenBank/DDBJ databases">
        <title>Stappia sp., F7233, whole genome shotgun sequencing project.</title>
        <authorList>
            <person name="Jiang S."/>
            <person name="Liu Z.W."/>
            <person name="Du Z.J."/>
        </authorList>
    </citation>
    <scope>NUCLEOTIDE SEQUENCE [LARGE SCALE GENOMIC DNA]</scope>
    <source>
        <strain evidence="2 3">F7233</strain>
    </source>
</reference>
<dbReference type="InterPro" id="IPR016181">
    <property type="entry name" value="Acyl_CoA_acyltransferase"/>
</dbReference>
<evidence type="ECO:0000313" key="3">
    <source>
        <dbReference type="Proteomes" id="UP000541109"/>
    </source>
</evidence>
<dbReference type="PROSITE" id="PS51186">
    <property type="entry name" value="GNAT"/>
    <property type="match status" value="1"/>
</dbReference>
<dbReference type="GO" id="GO:0016747">
    <property type="term" value="F:acyltransferase activity, transferring groups other than amino-acyl groups"/>
    <property type="evidence" value="ECO:0007669"/>
    <property type="project" value="InterPro"/>
</dbReference>
<dbReference type="RefSeq" id="WP_182164072.1">
    <property type="nucleotide sequence ID" value="NZ_JACFXV010000044.1"/>
</dbReference>
<dbReference type="AlphaFoldDB" id="A0A839ABJ2"/>
<organism evidence="2 3">
    <name type="scientific">Stappia albiluteola</name>
    <dbReference type="NCBI Taxonomy" id="2758565"/>
    <lineage>
        <taxon>Bacteria</taxon>
        <taxon>Pseudomonadati</taxon>
        <taxon>Pseudomonadota</taxon>
        <taxon>Alphaproteobacteria</taxon>
        <taxon>Hyphomicrobiales</taxon>
        <taxon>Stappiaceae</taxon>
        <taxon>Stappia</taxon>
    </lineage>
</organism>
<evidence type="ECO:0000313" key="2">
    <source>
        <dbReference type="EMBL" id="MBA5777050.1"/>
    </source>
</evidence>
<name>A0A839ABJ2_9HYPH</name>
<sequence>MVADLEEFSDESSHDAALLPQETARLKLDLPRKDDLADIVFLANNRRVAAMLATMPHPFTLEDARRMVARAENNGTERATFAVRLKSTGRFIGSVGFGSFEAGGPVQIGYWIGEPFQGQGYATEAVQTLVDHVFEATPIARLDANVRVINPPSRRVLVKSGFQYRDQSMLVSKGAGGSVPVERFCLDRGTWDALKRWGARNRLARSRFPALAIRE</sequence>
<accession>A0A839ABJ2</accession>
<dbReference type="EMBL" id="JACFXV010000044">
    <property type="protein sequence ID" value="MBA5777050.1"/>
    <property type="molecule type" value="Genomic_DNA"/>
</dbReference>
<dbReference type="PANTHER" id="PTHR43792">
    <property type="entry name" value="GNAT FAMILY, PUTATIVE (AFU_ORTHOLOGUE AFUA_3G00765)-RELATED-RELATED"/>
    <property type="match status" value="1"/>
</dbReference>
<comment type="caution">
    <text evidence="2">The sequence shown here is derived from an EMBL/GenBank/DDBJ whole genome shotgun (WGS) entry which is preliminary data.</text>
</comment>